<dbReference type="Pfam" id="PF04453">
    <property type="entry name" value="LptD"/>
    <property type="match status" value="1"/>
</dbReference>
<feature type="chain" id="PRO_5013412398" description="LPS-assembly protein LptD" evidence="2">
    <location>
        <begin position="38"/>
        <end position="784"/>
    </location>
</feature>
<keyword evidence="1 2" id="KW-0732">Signal</keyword>
<dbReference type="GO" id="GO:1990351">
    <property type="term" value="C:transporter complex"/>
    <property type="evidence" value="ECO:0007669"/>
    <property type="project" value="TreeGrafter"/>
</dbReference>
<keyword evidence="2" id="KW-0472">Membrane</keyword>
<evidence type="ECO:0000313" key="5">
    <source>
        <dbReference type="Proteomes" id="UP000184693"/>
    </source>
</evidence>
<organism evidence="4 5">
    <name type="scientific">Paraburkholderia phenazinium</name>
    <dbReference type="NCBI Taxonomy" id="60549"/>
    <lineage>
        <taxon>Bacteria</taxon>
        <taxon>Pseudomonadati</taxon>
        <taxon>Pseudomonadota</taxon>
        <taxon>Betaproteobacteria</taxon>
        <taxon>Burkholderiales</taxon>
        <taxon>Burkholderiaceae</taxon>
        <taxon>Paraburkholderia</taxon>
    </lineage>
</organism>
<dbReference type="GO" id="GO:0043165">
    <property type="term" value="P:Gram-negative-bacterium-type cell outer membrane assembly"/>
    <property type="evidence" value="ECO:0007669"/>
    <property type="project" value="UniProtKB-UniRule"/>
</dbReference>
<keyword evidence="2" id="KW-0998">Cell outer membrane</keyword>
<comment type="similarity">
    <text evidence="2">Belongs to the LptD family.</text>
</comment>
<protein>
    <recommendedName>
        <fullName evidence="2">LPS-assembly protein LptD</fullName>
    </recommendedName>
</protein>
<proteinExistence type="inferred from homology"/>
<accession>A0A1N6K6P7</accession>
<comment type="subunit">
    <text evidence="2">Component of the lipopolysaccharide transport and assembly complex. Interacts with LptE and LptA.</text>
</comment>
<comment type="caution">
    <text evidence="2">Lacks conserved residue(s) required for the propagation of feature annotation.</text>
</comment>
<dbReference type="PANTHER" id="PTHR30189">
    <property type="entry name" value="LPS-ASSEMBLY PROTEIN"/>
    <property type="match status" value="1"/>
</dbReference>
<dbReference type="InterPro" id="IPR020889">
    <property type="entry name" value="LipoPS_assembly_LptD"/>
</dbReference>
<feature type="domain" description="LptD C-terminal" evidence="3">
    <location>
        <begin position="313"/>
        <end position="685"/>
    </location>
</feature>
<comment type="subcellular location">
    <subcellularLocation>
        <location evidence="2">Cell outer membrane</location>
    </subcellularLocation>
</comment>
<dbReference type="EMBL" id="FSRM01000002">
    <property type="protein sequence ID" value="SIO52259.1"/>
    <property type="molecule type" value="Genomic_DNA"/>
</dbReference>
<evidence type="ECO:0000256" key="2">
    <source>
        <dbReference type="HAMAP-Rule" id="MF_01411"/>
    </source>
</evidence>
<dbReference type="InterPro" id="IPR050218">
    <property type="entry name" value="LptD"/>
</dbReference>
<evidence type="ECO:0000259" key="3">
    <source>
        <dbReference type="Pfam" id="PF04453"/>
    </source>
</evidence>
<name>A0A1N6K6P7_9BURK</name>
<dbReference type="GO" id="GO:0015920">
    <property type="term" value="P:lipopolysaccharide transport"/>
    <property type="evidence" value="ECO:0007669"/>
    <property type="project" value="InterPro"/>
</dbReference>
<dbReference type="HAMAP" id="MF_01411">
    <property type="entry name" value="LPS_assembly_LptD"/>
    <property type="match status" value="1"/>
</dbReference>
<comment type="function">
    <text evidence="2">Together with LptE, is involved in the assembly of lipopolysaccharide (LPS) at the surface of the outer membrane.</text>
</comment>
<dbReference type="Proteomes" id="UP000184693">
    <property type="component" value="Unassembled WGS sequence"/>
</dbReference>
<dbReference type="PANTHER" id="PTHR30189:SF1">
    <property type="entry name" value="LPS-ASSEMBLY PROTEIN LPTD"/>
    <property type="match status" value="1"/>
</dbReference>
<sequence precursor="true">MLRKCLRRASIVWVVRAPRLAAIAAAVASLTWSQAHAQLSGAAAQPQSLDGPWGLRFAPQLEEHLLRLGQAAVEFGLGDMVYGVSATGIALKGHGEIRVNATVVKGDAIYYDEDTDVADAYGNVHVVRNGDVFVGPEAHLRIDASEGYMTAPKYHFNLTNGSGSAARIDIVDNDRSVIHQGTYTGCQCVDDPAWYVKASRFDIDNGTNVGVARNGVIFFEGVPIFASPWLSFPLNGDRRSGVLPPTFSVSSTNGEDIELPYYFNLAPNYDLTLTPRFLSKRGGMLSEDFRYLSPDYSGSLSASFLPDDAITKTNRYAITFIHNQNLGNGFGAYVNYNRVSDSNVTTDLAEGSAVPLAATTEFQQEAGLTYNDGPWSMLFRDQHWQSFTTSPSYNREPEVDVKYAKYNVAGFDFGAEADATRFTIDTAGATEGSRLVFNPYVSYPIVHPGWFFTPKLQWHFAAYDLTSISSSAPTGQPKTFSYNVPTLTLDSGMVFERSVNLFGTSYIQTLEPRLYYVYTPYRNQTFAPIFDTAQADFGLTEIFTSNTFVGGDRVADLNRLTSGLTTRFIDPSTGDERARFTIAQEYYFTNPEVTLVEDEPETDLRGASLAMGTSFKVGRDVSAEQSMEYDERYNRIDAATVGFTWKPADREVVNFGYRYIRDNTTIDDEPENQVILSAQWPLTRNLSTVGRFNYDMLSHHLIAGLLGVQYDAQCWSLSLAVQKYSEEDDTTGEPTSGTRVLLQLQLKGFSRIDNGLLQQFQSSVPGYTALPSTVPADSRFSDYQ</sequence>
<gene>
    <name evidence="2" type="primary">lptD</name>
    <name evidence="4" type="ORF">SAMN05444168_6217</name>
</gene>
<evidence type="ECO:0000256" key="1">
    <source>
        <dbReference type="ARBA" id="ARBA00022729"/>
    </source>
</evidence>
<dbReference type="AlphaFoldDB" id="A0A1N6K6P7"/>
<reference evidence="4 5" key="1">
    <citation type="submission" date="2016-11" db="EMBL/GenBank/DDBJ databases">
        <authorList>
            <person name="Jaros S."/>
            <person name="Januszkiewicz K."/>
            <person name="Wedrychowicz H."/>
        </authorList>
    </citation>
    <scope>NUCLEOTIDE SEQUENCE [LARGE SCALE GENOMIC DNA]</scope>
    <source>
        <strain evidence="4 5">GAS86</strain>
    </source>
</reference>
<evidence type="ECO:0000313" key="4">
    <source>
        <dbReference type="EMBL" id="SIO52259.1"/>
    </source>
</evidence>
<feature type="signal peptide" evidence="2">
    <location>
        <begin position="1"/>
        <end position="37"/>
    </location>
</feature>
<dbReference type="InterPro" id="IPR007543">
    <property type="entry name" value="LptD_C"/>
</dbReference>
<dbReference type="GO" id="GO:0009279">
    <property type="term" value="C:cell outer membrane"/>
    <property type="evidence" value="ECO:0007669"/>
    <property type="project" value="UniProtKB-SubCell"/>
</dbReference>